<dbReference type="PROSITE" id="PS50110">
    <property type="entry name" value="RESPONSE_REGULATORY"/>
    <property type="match status" value="1"/>
</dbReference>
<dbReference type="GO" id="GO:0000160">
    <property type="term" value="P:phosphorelay signal transduction system"/>
    <property type="evidence" value="ECO:0007669"/>
    <property type="project" value="UniProtKB-KW"/>
</dbReference>
<feature type="modified residue" description="4-aspartylphosphate" evidence="3">
    <location>
        <position position="53"/>
    </location>
</feature>
<evidence type="ECO:0000313" key="5">
    <source>
        <dbReference type="EMBL" id="MBE9040580.1"/>
    </source>
</evidence>
<proteinExistence type="predicted"/>
<dbReference type="Gene3D" id="3.40.50.2300">
    <property type="match status" value="1"/>
</dbReference>
<accession>A0A928VZL5</accession>
<evidence type="ECO:0000256" key="2">
    <source>
        <dbReference type="ARBA" id="ARBA00023012"/>
    </source>
</evidence>
<keyword evidence="1 3" id="KW-0597">Phosphoprotein</keyword>
<gene>
    <name evidence="5" type="ORF">IQ235_07245</name>
</gene>
<dbReference type="InterPro" id="IPR011006">
    <property type="entry name" value="CheY-like_superfamily"/>
</dbReference>
<keyword evidence="2" id="KW-0902">Two-component regulatory system</keyword>
<sequence>MKSVFVVEDGHTEQAMIKALLGQAGFVVSVASNVDEAWNWLQNNALPNLIVLDIVMPGKSGLELCRMIQEHDKMKDVPIVFCSSKSEEFDRFWALRQGAKAYVVKPYAPKELLDTVFTHIQ</sequence>
<dbReference type="InterPro" id="IPR001789">
    <property type="entry name" value="Sig_transdc_resp-reg_receiver"/>
</dbReference>
<comment type="caution">
    <text evidence="5">The sequence shown here is derived from an EMBL/GenBank/DDBJ whole genome shotgun (WGS) entry which is preliminary data.</text>
</comment>
<name>A0A928VZL5_9CYAN</name>
<organism evidence="5 6">
    <name type="scientific">Zarconia navalis LEGE 11467</name>
    <dbReference type="NCBI Taxonomy" id="1828826"/>
    <lineage>
        <taxon>Bacteria</taxon>
        <taxon>Bacillati</taxon>
        <taxon>Cyanobacteriota</taxon>
        <taxon>Cyanophyceae</taxon>
        <taxon>Oscillatoriophycideae</taxon>
        <taxon>Oscillatoriales</taxon>
        <taxon>Oscillatoriales incertae sedis</taxon>
        <taxon>Zarconia</taxon>
        <taxon>Zarconia navalis</taxon>
    </lineage>
</organism>
<dbReference type="InterPro" id="IPR050595">
    <property type="entry name" value="Bact_response_regulator"/>
</dbReference>
<evidence type="ECO:0000259" key="4">
    <source>
        <dbReference type="PROSITE" id="PS50110"/>
    </source>
</evidence>
<dbReference type="Pfam" id="PF00072">
    <property type="entry name" value="Response_reg"/>
    <property type="match status" value="1"/>
</dbReference>
<dbReference type="PANTHER" id="PTHR44591">
    <property type="entry name" value="STRESS RESPONSE REGULATOR PROTEIN 1"/>
    <property type="match status" value="1"/>
</dbReference>
<dbReference type="PANTHER" id="PTHR44591:SF14">
    <property type="entry name" value="PROTEIN PILG"/>
    <property type="match status" value="1"/>
</dbReference>
<evidence type="ECO:0000256" key="1">
    <source>
        <dbReference type="ARBA" id="ARBA00022553"/>
    </source>
</evidence>
<evidence type="ECO:0000313" key="6">
    <source>
        <dbReference type="Proteomes" id="UP000621799"/>
    </source>
</evidence>
<dbReference type="RefSeq" id="WP_264320824.1">
    <property type="nucleotide sequence ID" value="NZ_JADEXN010000098.1"/>
</dbReference>
<dbReference type="CDD" id="cd17574">
    <property type="entry name" value="REC_OmpR"/>
    <property type="match status" value="1"/>
</dbReference>
<dbReference type="SMART" id="SM00448">
    <property type="entry name" value="REC"/>
    <property type="match status" value="1"/>
</dbReference>
<dbReference type="Proteomes" id="UP000621799">
    <property type="component" value="Unassembled WGS sequence"/>
</dbReference>
<reference evidence="5" key="1">
    <citation type="submission" date="2020-10" db="EMBL/GenBank/DDBJ databases">
        <authorList>
            <person name="Castelo-Branco R."/>
            <person name="Eusebio N."/>
            <person name="Adriana R."/>
            <person name="Vieira A."/>
            <person name="Brugerolle De Fraissinette N."/>
            <person name="Rezende De Castro R."/>
            <person name="Schneider M.P."/>
            <person name="Vasconcelos V."/>
            <person name="Leao P.N."/>
        </authorList>
    </citation>
    <scope>NUCLEOTIDE SEQUENCE</scope>
    <source>
        <strain evidence="5">LEGE 11467</strain>
    </source>
</reference>
<feature type="domain" description="Response regulatory" evidence="4">
    <location>
        <begin position="3"/>
        <end position="120"/>
    </location>
</feature>
<dbReference type="AlphaFoldDB" id="A0A928VZL5"/>
<keyword evidence="6" id="KW-1185">Reference proteome</keyword>
<dbReference type="EMBL" id="JADEXN010000098">
    <property type="protein sequence ID" value="MBE9040580.1"/>
    <property type="molecule type" value="Genomic_DNA"/>
</dbReference>
<protein>
    <submittedName>
        <fullName evidence="5">Response regulator</fullName>
    </submittedName>
</protein>
<dbReference type="SUPFAM" id="SSF52172">
    <property type="entry name" value="CheY-like"/>
    <property type="match status" value="1"/>
</dbReference>
<evidence type="ECO:0000256" key="3">
    <source>
        <dbReference type="PROSITE-ProRule" id="PRU00169"/>
    </source>
</evidence>